<dbReference type="GO" id="GO:0004252">
    <property type="term" value="F:serine-type endopeptidase activity"/>
    <property type="evidence" value="ECO:0007669"/>
    <property type="project" value="InterPro"/>
</dbReference>
<dbReference type="InterPro" id="IPR050925">
    <property type="entry name" value="Rhomboid_protease_S54"/>
</dbReference>
<organism evidence="9 10">
    <name type="scientific">Corynebacterium meridianum</name>
    <dbReference type="NCBI Taxonomy" id="2765363"/>
    <lineage>
        <taxon>Bacteria</taxon>
        <taxon>Bacillati</taxon>
        <taxon>Actinomycetota</taxon>
        <taxon>Actinomycetes</taxon>
        <taxon>Mycobacteriales</taxon>
        <taxon>Corynebacteriaceae</taxon>
        <taxon>Corynebacterium</taxon>
    </lineage>
</organism>
<keyword evidence="9" id="KW-0645">Protease</keyword>
<dbReference type="InterPro" id="IPR035952">
    <property type="entry name" value="Rhomboid-like_sf"/>
</dbReference>
<evidence type="ECO:0000256" key="5">
    <source>
        <dbReference type="ARBA" id="ARBA00022989"/>
    </source>
</evidence>
<keyword evidence="6 7" id="KW-0472">Membrane</keyword>
<name>A0A934MB97_9CORY</name>
<feature type="transmembrane region" description="Helical" evidence="7">
    <location>
        <begin position="149"/>
        <end position="165"/>
    </location>
</feature>
<evidence type="ECO:0000256" key="2">
    <source>
        <dbReference type="ARBA" id="ARBA00009045"/>
    </source>
</evidence>
<dbReference type="SUPFAM" id="SSF144091">
    <property type="entry name" value="Rhomboid-like"/>
    <property type="match status" value="1"/>
</dbReference>
<keyword evidence="5 7" id="KW-1133">Transmembrane helix</keyword>
<evidence type="ECO:0000313" key="9">
    <source>
        <dbReference type="EMBL" id="MBI8989753.1"/>
    </source>
</evidence>
<feature type="domain" description="Peptidase S54 rhomboid" evidence="8">
    <location>
        <begin position="62"/>
        <end position="189"/>
    </location>
</feature>
<comment type="subcellular location">
    <subcellularLocation>
        <location evidence="1">Membrane</location>
        <topology evidence="1">Multi-pass membrane protein</topology>
    </subcellularLocation>
</comment>
<dbReference type="GO" id="GO:0006508">
    <property type="term" value="P:proteolysis"/>
    <property type="evidence" value="ECO:0007669"/>
    <property type="project" value="UniProtKB-KW"/>
</dbReference>
<protein>
    <submittedName>
        <fullName evidence="9">Rhomboid family intramembrane serine protease</fullName>
    </submittedName>
</protein>
<dbReference type="Gene3D" id="1.20.1540.10">
    <property type="entry name" value="Rhomboid-like"/>
    <property type="match status" value="1"/>
</dbReference>
<evidence type="ECO:0000256" key="6">
    <source>
        <dbReference type="ARBA" id="ARBA00023136"/>
    </source>
</evidence>
<evidence type="ECO:0000313" key="10">
    <source>
        <dbReference type="Proteomes" id="UP000645966"/>
    </source>
</evidence>
<keyword evidence="10" id="KW-1185">Reference proteome</keyword>
<comment type="similarity">
    <text evidence="2">Belongs to the peptidase S54 family.</text>
</comment>
<evidence type="ECO:0000256" key="7">
    <source>
        <dbReference type="SAM" id="Phobius"/>
    </source>
</evidence>
<feature type="transmembrane region" description="Helical" evidence="7">
    <location>
        <begin position="122"/>
        <end position="142"/>
    </location>
</feature>
<keyword evidence="3 7" id="KW-0812">Transmembrane</keyword>
<dbReference type="Pfam" id="PF01694">
    <property type="entry name" value="Rhomboid"/>
    <property type="match status" value="1"/>
</dbReference>
<dbReference type="Proteomes" id="UP000645966">
    <property type="component" value="Unassembled WGS sequence"/>
</dbReference>
<evidence type="ECO:0000256" key="1">
    <source>
        <dbReference type="ARBA" id="ARBA00004141"/>
    </source>
</evidence>
<dbReference type="PANTHER" id="PTHR43731:SF14">
    <property type="entry name" value="PRESENILIN-ASSOCIATED RHOMBOID-LIKE PROTEIN, MITOCHONDRIAL"/>
    <property type="match status" value="1"/>
</dbReference>
<evidence type="ECO:0000256" key="4">
    <source>
        <dbReference type="ARBA" id="ARBA00022801"/>
    </source>
</evidence>
<feature type="transmembrane region" description="Helical" evidence="7">
    <location>
        <begin position="198"/>
        <end position="219"/>
    </location>
</feature>
<reference evidence="9" key="1">
    <citation type="submission" date="2020-12" db="EMBL/GenBank/DDBJ databases">
        <title>Genome public.</title>
        <authorList>
            <person name="Sun Q."/>
        </authorList>
    </citation>
    <scope>NUCLEOTIDE SEQUENCE</scope>
    <source>
        <strain evidence="9">CCM 8863</strain>
    </source>
</reference>
<comment type="caution">
    <text evidence="9">The sequence shown here is derived from an EMBL/GenBank/DDBJ whole genome shotgun (WGS) entry which is preliminary data.</text>
</comment>
<evidence type="ECO:0000256" key="3">
    <source>
        <dbReference type="ARBA" id="ARBA00022692"/>
    </source>
</evidence>
<feature type="transmembrane region" description="Helical" evidence="7">
    <location>
        <begin position="171"/>
        <end position="191"/>
    </location>
</feature>
<dbReference type="EMBL" id="JAEIOS010000013">
    <property type="protein sequence ID" value="MBI8989753.1"/>
    <property type="molecule type" value="Genomic_DNA"/>
</dbReference>
<feature type="transmembrane region" description="Helical" evidence="7">
    <location>
        <begin position="98"/>
        <end position="116"/>
    </location>
</feature>
<evidence type="ECO:0000259" key="8">
    <source>
        <dbReference type="Pfam" id="PF01694"/>
    </source>
</evidence>
<gene>
    <name evidence="9" type="ORF">JDV75_08265</name>
</gene>
<dbReference type="AlphaFoldDB" id="A0A934MB97"/>
<feature type="transmembrane region" description="Helical" evidence="7">
    <location>
        <begin position="63"/>
        <end position="86"/>
    </location>
</feature>
<dbReference type="PANTHER" id="PTHR43731">
    <property type="entry name" value="RHOMBOID PROTEASE"/>
    <property type="match status" value="1"/>
</dbReference>
<dbReference type="GO" id="GO:0016020">
    <property type="term" value="C:membrane"/>
    <property type="evidence" value="ECO:0007669"/>
    <property type="project" value="UniProtKB-SubCell"/>
</dbReference>
<dbReference type="InterPro" id="IPR022764">
    <property type="entry name" value="Peptidase_S54_rhomboid_dom"/>
</dbReference>
<accession>A0A934MB97</accession>
<keyword evidence="4" id="KW-0378">Hydrolase</keyword>
<sequence>MARNLYRQAPVSAAAVAVILLVFAVTAVQSRSITGNLDESGLGDAWVLYLPLMDDSPFGPLRALGSGLLHAGIGHMLINVILLYLIGRETEWTFGSPLTAGILVTGAVGASAMVLWRSPEYPTVGASGAVYALMAVFVAIAYSRKNAQVGGALVLIGVNLAYTLMTPGVSLWGHLGGLATGTILAAVLLTARRTRTRWFGLCAVFALVVAAVLIRVAVFSTGGSGIPLL</sequence>
<proteinExistence type="inferred from homology"/>